<dbReference type="HAMAP" id="MF_04006">
    <property type="entry name" value="HPV_E6"/>
    <property type="match status" value="1"/>
</dbReference>
<dbReference type="GO" id="GO:0006351">
    <property type="term" value="P:DNA-templated transcription"/>
    <property type="evidence" value="ECO:0007669"/>
    <property type="project" value="UniProtKB-UniRule"/>
</dbReference>
<accession>A0A385PLE5</accession>
<evidence type="ECO:0000256" key="13">
    <source>
        <dbReference type="ARBA" id="ARBA00023200"/>
    </source>
</evidence>
<keyword evidence="6 16" id="KW-0479">Metal-binding</keyword>
<keyword evidence="8 16" id="KW-0862">Zinc</keyword>
<evidence type="ECO:0000256" key="2">
    <source>
        <dbReference type="ARBA" id="ARBA00022518"/>
    </source>
</evidence>
<sequence>MAGLCPTRLDEYCIKYQLPFFNLELPCIFCKRIIDLQSLAAFYVKDLSLVWKDDACYACCQPCLKLTARYERERYTRCIVKAYSLQFLLQLPLSAISVRCVICYKPLDTAEKFDCYTADYDFWLIRYHWRSYCRFCAPK</sequence>
<keyword evidence="15 16" id="KW-1119">Modulation of host cell apoptosis by virus</keyword>
<dbReference type="GO" id="GO:0052150">
    <property type="term" value="P:symbiont-mediated perturbation of host apoptosis"/>
    <property type="evidence" value="ECO:0007669"/>
    <property type="project" value="UniProtKB-KW"/>
</dbReference>
<evidence type="ECO:0000256" key="3">
    <source>
        <dbReference type="ARBA" id="ARBA00022562"/>
    </source>
</evidence>
<dbReference type="GO" id="GO:0006355">
    <property type="term" value="P:regulation of DNA-templated transcription"/>
    <property type="evidence" value="ECO:0007669"/>
    <property type="project" value="UniProtKB-UniRule"/>
</dbReference>
<keyword evidence="4 16" id="KW-0945">Host-virus interaction</keyword>
<dbReference type="EMBL" id="MH777380">
    <property type="protein sequence ID" value="AYA94714.1"/>
    <property type="molecule type" value="Genomic_DNA"/>
</dbReference>
<keyword evidence="12 16" id="KW-0804">Transcription</keyword>
<keyword evidence="11 16" id="KW-0010">Activator</keyword>
<evidence type="ECO:0000256" key="6">
    <source>
        <dbReference type="ARBA" id="ARBA00022723"/>
    </source>
</evidence>
<dbReference type="GO" id="GO:0008270">
    <property type="term" value="F:zinc ion binding"/>
    <property type="evidence" value="ECO:0007669"/>
    <property type="project" value="UniProtKB-KW"/>
</dbReference>
<evidence type="ECO:0000256" key="14">
    <source>
        <dbReference type="ARBA" id="ARBA00023280"/>
    </source>
</evidence>
<dbReference type="Pfam" id="PF00518">
    <property type="entry name" value="E6"/>
    <property type="match status" value="1"/>
</dbReference>
<dbReference type="GO" id="GO:0042025">
    <property type="term" value="C:host cell nucleus"/>
    <property type="evidence" value="ECO:0007669"/>
    <property type="project" value="UniProtKB-SubCell"/>
</dbReference>
<keyword evidence="2 16" id="KW-0244">Early protein</keyword>
<evidence type="ECO:0000256" key="17">
    <source>
        <dbReference type="RuleBase" id="RU363123"/>
    </source>
</evidence>
<comment type="subcellular location">
    <subcellularLocation>
        <location evidence="16 17">Host cytoplasm</location>
    </subcellularLocation>
    <subcellularLocation>
        <location evidence="16 17">Host nucleus</location>
    </subcellularLocation>
</comment>
<dbReference type="Gene3D" id="3.30.240.40">
    <property type="entry name" value="E6 early regulatory protein"/>
    <property type="match status" value="2"/>
</dbReference>
<comment type="function">
    <text evidence="16">Plays a major role in the induction and maintenance of cellular transformation. E6 associates with host UBE3A/E6-AP ubiquitin-protein ligase and modulates its activity. Protects host keratinocytes from apoptosis by mediating the degradation of host BAK1. May also inhibit host immune response.</text>
</comment>
<comment type="similarity">
    <text evidence="1 16 17">Belongs to the papillomaviridae E6 protein family.</text>
</comment>
<evidence type="ECO:0000256" key="8">
    <source>
        <dbReference type="ARBA" id="ARBA00022833"/>
    </source>
</evidence>
<name>A0A385PLE5_9PAPI</name>
<evidence type="ECO:0000256" key="9">
    <source>
        <dbReference type="ARBA" id="ARBA00023015"/>
    </source>
</evidence>
<keyword evidence="3 16" id="KW-1048">Host nucleus</keyword>
<keyword evidence="10 16" id="KW-0238">DNA-binding</keyword>
<feature type="zinc finger region" evidence="16">
    <location>
        <begin position="27"/>
        <end position="63"/>
    </location>
</feature>
<dbReference type="InterPro" id="IPR001334">
    <property type="entry name" value="E6"/>
</dbReference>
<feature type="zinc finger region" evidence="16">
    <location>
        <begin position="100"/>
        <end position="136"/>
    </location>
</feature>
<dbReference type="InterPro" id="IPR038575">
    <property type="entry name" value="E6_sf"/>
</dbReference>
<evidence type="ECO:0000256" key="5">
    <source>
        <dbReference type="ARBA" id="ARBA00022632"/>
    </source>
</evidence>
<organism evidence="18">
    <name type="scientific">Human papillomavirus</name>
    <dbReference type="NCBI Taxonomy" id="10566"/>
    <lineage>
        <taxon>Viruses</taxon>
        <taxon>Monodnaviria</taxon>
        <taxon>Shotokuvirae</taxon>
        <taxon>Cossaviricota</taxon>
        <taxon>Papovaviricetes</taxon>
        <taxon>Zurhausenvirales</taxon>
        <taxon>Papillomaviridae</taxon>
    </lineage>
</organism>
<comment type="caution">
    <text evidence="16">Lacks conserved residue(s) required for the propagation of feature annotation.</text>
</comment>
<dbReference type="GO" id="GO:0039502">
    <property type="term" value="P:symbiont-mediated suppression of host type I interferon-mediated signaling pathway"/>
    <property type="evidence" value="ECO:0007669"/>
    <property type="project" value="UniProtKB-UniRule"/>
</dbReference>
<evidence type="ECO:0000256" key="1">
    <source>
        <dbReference type="ARBA" id="ARBA00006346"/>
    </source>
</evidence>
<proteinExistence type="inferred from homology"/>
<evidence type="ECO:0000256" key="12">
    <source>
        <dbReference type="ARBA" id="ARBA00023163"/>
    </source>
</evidence>
<evidence type="ECO:0000256" key="7">
    <source>
        <dbReference type="ARBA" id="ARBA00022771"/>
    </source>
</evidence>
<dbReference type="GO" id="GO:0030430">
    <property type="term" value="C:host cell cytoplasm"/>
    <property type="evidence" value="ECO:0007669"/>
    <property type="project" value="UniProtKB-SubCell"/>
</dbReference>
<keyword evidence="13 16" id="KW-1035">Host cytoplasm</keyword>
<evidence type="ECO:0000313" key="18">
    <source>
        <dbReference type="EMBL" id="AYA94714.1"/>
    </source>
</evidence>
<gene>
    <name evidence="16" type="primary">E6</name>
</gene>
<keyword evidence="14 16" id="KW-0899">Viral immunoevasion</keyword>
<dbReference type="GO" id="GO:0039648">
    <property type="term" value="P:symbiont-mediated perturbation of host ubiquitin-like protein modification"/>
    <property type="evidence" value="ECO:0007669"/>
    <property type="project" value="UniProtKB-UniRule"/>
</dbReference>
<evidence type="ECO:0000256" key="4">
    <source>
        <dbReference type="ARBA" id="ARBA00022581"/>
    </source>
</evidence>
<dbReference type="GO" id="GO:0052170">
    <property type="term" value="P:symbiont-mediated suppression of host innate immune response"/>
    <property type="evidence" value="ECO:0007669"/>
    <property type="project" value="UniProtKB-KW"/>
</dbReference>
<evidence type="ECO:0000256" key="11">
    <source>
        <dbReference type="ARBA" id="ARBA00023159"/>
    </source>
</evidence>
<evidence type="ECO:0000256" key="15">
    <source>
        <dbReference type="ARBA" id="ARBA00023323"/>
    </source>
</evidence>
<dbReference type="SUPFAM" id="SSF161229">
    <property type="entry name" value="E6 C-terminal domain-like"/>
    <property type="match status" value="2"/>
</dbReference>
<keyword evidence="7 16" id="KW-0863">Zinc-finger</keyword>
<dbReference type="GO" id="GO:0003677">
    <property type="term" value="F:DNA binding"/>
    <property type="evidence" value="ECO:0007669"/>
    <property type="project" value="UniProtKB-UniRule"/>
</dbReference>
<evidence type="ECO:0000256" key="10">
    <source>
        <dbReference type="ARBA" id="ARBA00023125"/>
    </source>
</evidence>
<evidence type="ECO:0000256" key="16">
    <source>
        <dbReference type="HAMAP-Rule" id="MF_04006"/>
    </source>
</evidence>
<comment type="subunit">
    <text evidence="16">Forms homodimers. Interacts with ubiquitin-protein ligase UBE3A/E6-AP; this interaction stimulates UBE3A ubiquitin activity. Interacts with host BAK1.</text>
</comment>
<protein>
    <recommendedName>
        <fullName evidence="16 17">Protein E6</fullName>
    </recommendedName>
</protein>
<keyword evidence="5 16" id="KW-1090">Inhibition of host innate immune response by virus</keyword>
<reference evidence="18" key="1">
    <citation type="journal article" date="2018" name="Nat. Med.">
        <title>Expanded skin virome in DOCK8-deficient patients.</title>
        <authorList>
            <consortium name="NISC Comparative Sequencing Program"/>
            <person name="Tirosh O."/>
            <person name="Conlan S."/>
            <person name="Deming C."/>
            <person name="Lee-Lin S.Q."/>
            <person name="Huang X."/>
            <person name="Su H.C."/>
            <person name="Freeman A.F."/>
            <person name="Segre J.A."/>
            <person name="Kong H.H."/>
        </authorList>
    </citation>
    <scope>NUCLEOTIDE SEQUENCE</scope>
    <source>
        <strain evidence="18">HPV-mSK_241</strain>
    </source>
</reference>
<keyword evidence="9 16" id="KW-0805">Transcription regulation</keyword>